<dbReference type="InterPro" id="IPR014030">
    <property type="entry name" value="Ketoacyl_synth_N"/>
</dbReference>
<accession>A4CDN5</accession>
<evidence type="ECO:0000313" key="6">
    <source>
        <dbReference type="EMBL" id="EAR27077.1"/>
    </source>
</evidence>
<keyword evidence="3 4" id="KW-0808">Transferase</keyword>
<evidence type="ECO:0000313" key="7">
    <source>
        <dbReference type="Proteomes" id="UP000006201"/>
    </source>
</evidence>
<evidence type="ECO:0000256" key="4">
    <source>
        <dbReference type="RuleBase" id="RU003694"/>
    </source>
</evidence>
<dbReference type="PANTHER" id="PTHR11712:SF336">
    <property type="entry name" value="3-OXOACYL-[ACYL-CARRIER-PROTEIN] SYNTHASE, MITOCHONDRIAL"/>
    <property type="match status" value="1"/>
</dbReference>
<keyword evidence="7" id="KW-1185">Reference proteome</keyword>
<dbReference type="GO" id="GO:0004315">
    <property type="term" value="F:3-oxoacyl-[acyl-carrier-protein] synthase activity"/>
    <property type="evidence" value="ECO:0007669"/>
    <property type="project" value="TreeGrafter"/>
</dbReference>
<dbReference type="Pfam" id="PF00109">
    <property type="entry name" value="ketoacyl-synt"/>
    <property type="match status" value="1"/>
</dbReference>
<dbReference type="OrthoDB" id="9808669at2"/>
<evidence type="ECO:0000259" key="5">
    <source>
        <dbReference type="PROSITE" id="PS52004"/>
    </source>
</evidence>
<dbReference type="InterPro" id="IPR000794">
    <property type="entry name" value="Beta-ketoacyl_synthase"/>
</dbReference>
<dbReference type="SUPFAM" id="SSF53901">
    <property type="entry name" value="Thiolase-like"/>
    <property type="match status" value="2"/>
</dbReference>
<dbReference type="SMART" id="SM00825">
    <property type="entry name" value="PKS_KS"/>
    <property type="match status" value="1"/>
</dbReference>
<dbReference type="EMBL" id="AAOH01000007">
    <property type="protein sequence ID" value="EAR27077.1"/>
    <property type="molecule type" value="Genomic_DNA"/>
</dbReference>
<evidence type="ECO:0000256" key="1">
    <source>
        <dbReference type="ARBA" id="ARBA00005194"/>
    </source>
</evidence>
<comment type="similarity">
    <text evidence="2 4">Belongs to the thiolase-like superfamily. Beta-ketoacyl-ACP synthases family.</text>
</comment>
<dbReference type="Pfam" id="PF02801">
    <property type="entry name" value="Ketoacyl-synt_C"/>
    <property type="match status" value="1"/>
</dbReference>
<name>A4CDN5_9GAMM</name>
<dbReference type="CDD" id="cd00834">
    <property type="entry name" value="KAS_I_II"/>
    <property type="match status" value="1"/>
</dbReference>
<feature type="domain" description="Ketosynthase family 3 (KS3)" evidence="5">
    <location>
        <begin position="2"/>
        <end position="422"/>
    </location>
</feature>
<dbReference type="Gene3D" id="3.40.47.10">
    <property type="match status" value="1"/>
</dbReference>
<dbReference type="eggNOG" id="COG0304">
    <property type="taxonomic scope" value="Bacteria"/>
</dbReference>
<dbReference type="RefSeq" id="WP_009838940.1">
    <property type="nucleotide sequence ID" value="NZ_AAOH01000007.1"/>
</dbReference>
<evidence type="ECO:0000256" key="3">
    <source>
        <dbReference type="ARBA" id="ARBA00022679"/>
    </source>
</evidence>
<evidence type="ECO:0000256" key="2">
    <source>
        <dbReference type="ARBA" id="ARBA00008467"/>
    </source>
</evidence>
<comment type="caution">
    <text evidence="6">The sequence shown here is derived from an EMBL/GenBank/DDBJ whole genome shotgun (WGS) entry which is preliminary data.</text>
</comment>
<dbReference type="InterPro" id="IPR016039">
    <property type="entry name" value="Thiolase-like"/>
</dbReference>
<sequence length="427" mass="46302">MNNNICISAYGAVTPLGHTLDEISHHLQHGISGIRAIKKFDTSTYHTKWAGVPHLGNDNIHWPKASKRASRPGELLYADVATEQLLSQYNPLANYDPSRIGCIIGVDEPSIDPERCVELTNMVGSDDINNREKVVAKATEYFRVSEMIDLDVSSVIRTIQRRIPFTGYTRCHVGLCSASLQALGMARQAILDGKADAMIVGGVSAKITPFNLAQLEAVGAVCVDPLLAGTERSRPFDIRRSGFMPAEGSVLFILEKETVVNARNGNNLCRIMGYGASLAAQHIVAPHTEGREMRLCMERAMKEADLPLDQYSFINAHGTSTKLNDLHETTVLREIFGEGNVPPVTSTKSMHGHLIAAAGAMEVLGVIASFRDDFIPAVTNLEQQDPAIKVPVVAKTQYTKSKNVLKNSFGMGGLAASLVLQNPAMLG</sequence>
<dbReference type="STRING" id="87626.PTD2_05385"/>
<organism evidence="6 7">
    <name type="scientific">Pseudoalteromonas tunicata D2</name>
    <dbReference type="NCBI Taxonomy" id="87626"/>
    <lineage>
        <taxon>Bacteria</taxon>
        <taxon>Pseudomonadati</taxon>
        <taxon>Pseudomonadota</taxon>
        <taxon>Gammaproteobacteria</taxon>
        <taxon>Alteromonadales</taxon>
        <taxon>Pseudoalteromonadaceae</taxon>
        <taxon>Pseudoalteromonas</taxon>
    </lineage>
</organism>
<dbReference type="InterPro" id="IPR020841">
    <property type="entry name" value="PKS_Beta-ketoAc_synthase_dom"/>
</dbReference>
<dbReference type="PROSITE" id="PS52004">
    <property type="entry name" value="KS3_2"/>
    <property type="match status" value="1"/>
</dbReference>
<protein>
    <submittedName>
        <fullName evidence="6">Beta-ketoacyl synthase</fullName>
    </submittedName>
</protein>
<comment type="pathway">
    <text evidence="1">Lipid metabolism; fatty acid biosynthesis.</text>
</comment>
<reference evidence="6 7" key="1">
    <citation type="submission" date="2006-02" db="EMBL/GenBank/DDBJ databases">
        <authorList>
            <person name="Moran M.A."/>
            <person name="Kjelleberg S."/>
            <person name="Egan S."/>
            <person name="Saunders N."/>
            <person name="Thomas T."/>
            <person name="Ferriera S."/>
            <person name="Johnson J."/>
            <person name="Kravitz S."/>
            <person name="Halpern A."/>
            <person name="Remington K."/>
            <person name="Beeson K."/>
            <person name="Tran B."/>
            <person name="Rogers Y.-H."/>
            <person name="Friedman R."/>
            <person name="Venter J.C."/>
        </authorList>
    </citation>
    <scope>NUCLEOTIDE SEQUENCE [LARGE SCALE GENOMIC DNA]</scope>
    <source>
        <strain evidence="6 7">D2</strain>
    </source>
</reference>
<dbReference type="Proteomes" id="UP000006201">
    <property type="component" value="Unassembled WGS sequence"/>
</dbReference>
<dbReference type="GO" id="GO:0006633">
    <property type="term" value="P:fatty acid biosynthetic process"/>
    <property type="evidence" value="ECO:0007669"/>
    <property type="project" value="TreeGrafter"/>
</dbReference>
<gene>
    <name evidence="6" type="ORF">PTD2_05385</name>
</gene>
<dbReference type="InterPro" id="IPR014031">
    <property type="entry name" value="Ketoacyl_synth_C"/>
</dbReference>
<proteinExistence type="inferred from homology"/>
<dbReference type="AlphaFoldDB" id="A4CDN5"/>
<dbReference type="PANTHER" id="PTHR11712">
    <property type="entry name" value="POLYKETIDE SYNTHASE-RELATED"/>
    <property type="match status" value="1"/>
</dbReference>
<dbReference type="HOGENOM" id="CLU_000022_69_2_6"/>